<organism evidence="1 2">
    <name type="scientific">Oceanococcus atlanticus</name>
    <dbReference type="NCBI Taxonomy" id="1317117"/>
    <lineage>
        <taxon>Bacteria</taxon>
        <taxon>Pseudomonadati</taxon>
        <taxon>Pseudomonadota</taxon>
        <taxon>Gammaproteobacteria</taxon>
        <taxon>Chromatiales</taxon>
        <taxon>Oceanococcaceae</taxon>
        <taxon>Oceanococcus</taxon>
    </lineage>
</organism>
<reference evidence="1 2" key="1">
    <citation type="submission" date="2013-04" db="EMBL/GenBank/DDBJ databases">
        <title>Oceanococcus atlanticus 22II-S10r2 Genome Sequencing.</title>
        <authorList>
            <person name="Lai Q."/>
            <person name="Li G."/>
            <person name="Shao Z."/>
        </authorList>
    </citation>
    <scope>NUCLEOTIDE SEQUENCE [LARGE SCALE GENOMIC DNA]</scope>
    <source>
        <strain evidence="1 2">22II-S10r2</strain>
    </source>
</reference>
<evidence type="ECO:0000313" key="2">
    <source>
        <dbReference type="Proteomes" id="UP000192342"/>
    </source>
</evidence>
<proteinExistence type="predicted"/>
<keyword evidence="2" id="KW-1185">Reference proteome</keyword>
<name>A0A1Y1SGC9_9GAMM</name>
<dbReference type="AlphaFoldDB" id="A0A1Y1SGC9"/>
<protein>
    <submittedName>
        <fullName evidence="1">Uncharacterized protein</fullName>
    </submittedName>
</protein>
<dbReference type="EMBL" id="AQQV01000001">
    <property type="protein sequence ID" value="ORE88259.1"/>
    <property type="molecule type" value="Genomic_DNA"/>
</dbReference>
<gene>
    <name evidence="1" type="ORF">ATO7_00250</name>
</gene>
<accession>A0A1Y1SGC9</accession>
<evidence type="ECO:0000313" key="1">
    <source>
        <dbReference type="EMBL" id="ORE88259.1"/>
    </source>
</evidence>
<dbReference type="Proteomes" id="UP000192342">
    <property type="component" value="Unassembled WGS sequence"/>
</dbReference>
<sequence>MLASLILASGCGGSSGGGVTPPQNFDEACALVPDCAQPRYSDAEAKQGIYRVLVERDASGSIRIVSVDQAEVFAGDGVPLSNVGASHLLVGMDANGDQVDAQGLRFASALGLESLDDFKRVEIDLSDQSVNTVAYLEANEAIETLGVVDVDGNLLTVENLPQQARRKRAHTLKSDAQPAGHCAHVRILEGEADRFHAQNMAFYDDTVLLTPTPTQRAVIVAALNRMTPLMCHAVSRIAVGTVKNRGELNGAVAQIGGGDFMLINAGNLRYTENNLASFESVRVAMMRTILHEAGHALEALLNANSANPGDYGGHWTAANRSVASQTLDNVRLNVGLRDEWRRTHRAFASEDFAKLWANDGGPAREVVQEFSAMETAEAGFMSRYGGTGYTDDIAEMISWVYAAELYENAGIPEGRREKEDYACQLMRQHTETSVPGRLAAVYTKVMFLHDLGALHSEDVARCLGPHIGLATSNDGMHVHQGGSHQSSFEDQVEAVIGNTSSGELVFEMSAHGEANFGDNRYPALFRLQLDLLNQASQHEASYRANPPWPRGLYPLTSSSLNVLELRLDGEPAGDFDSTEGFVLVAEASNQRISGSIFLTKVWRPHAPVPVPEVYDPPLIIRFQISN</sequence>
<comment type="caution">
    <text evidence="1">The sequence shown here is derived from an EMBL/GenBank/DDBJ whole genome shotgun (WGS) entry which is preliminary data.</text>
</comment>